<feature type="chain" id="PRO_5046165489" evidence="2">
    <location>
        <begin position="22"/>
        <end position="229"/>
    </location>
</feature>
<evidence type="ECO:0000256" key="2">
    <source>
        <dbReference type="SAM" id="SignalP"/>
    </source>
</evidence>
<feature type="signal peptide" evidence="2">
    <location>
        <begin position="1"/>
        <end position="21"/>
    </location>
</feature>
<feature type="transmembrane region" description="Helical" evidence="1">
    <location>
        <begin position="167"/>
        <end position="190"/>
    </location>
</feature>
<dbReference type="Proteomes" id="UP001597237">
    <property type="component" value="Unassembled WGS sequence"/>
</dbReference>
<feature type="transmembrane region" description="Helical" evidence="1">
    <location>
        <begin position="47"/>
        <end position="69"/>
    </location>
</feature>
<evidence type="ECO:0000256" key="1">
    <source>
        <dbReference type="SAM" id="Phobius"/>
    </source>
</evidence>
<sequence length="229" mass="23837">MPRAAPLVLLAALVLAGPALAHGVGSGDAAFIEANPGPQIAAFLYLGAKHMVTGYDHLAFLVGVVFFLYRLRDVALYVTLFSLGHSATLLAGVLGGVHADPFLVDAAIGLSVVYKALDNLGAFKAWFGASPDTRAMVAAFGLAHGFGLATKLQDLKLSDDGLVANLAAFNVGVELGQFLALGMILALMGWWRSSAAFPRQAVLANVLLMAAGFLLTQVQLAGYVLERSA</sequence>
<reference evidence="4" key="1">
    <citation type="journal article" date="2019" name="Int. J. Syst. Evol. Microbiol.">
        <title>The Global Catalogue of Microorganisms (GCM) 10K type strain sequencing project: providing services to taxonomists for standard genome sequencing and annotation.</title>
        <authorList>
            <consortium name="The Broad Institute Genomics Platform"/>
            <consortium name="The Broad Institute Genome Sequencing Center for Infectious Disease"/>
            <person name="Wu L."/>
            <person name="Ma J."/>
        </authorList>
    </citation>
    <scope>NUCLEOTIDE SEQUENCE [LARGE SCALE GENOMIC DNA]</scope>
    <source>
        <strain evidence="4">DFY28</strain>
    </source>
</reference>
<feature type="transmembrane region" description="Helical" evidence="1">
    <location>
        <begin position="76"/>
        <end position="97"/>
    </location>
</feature>
<comment type="caution">
    <text evidence="3">The sequence shown here is derived from an EMBL/GenBank/DDBJ whole genome shotgun (WGS) entry which is preliminary data.</text>
</comment>
<dbReference type="Pfam" id="PF13795">
    <property type="entry name" value="HupE_UreJ_2"/>
    <property type="match status" value="1"/>
</dbReference>
<keyword evidence="2" id="KW-0732">Signal</keyword>
<dbReference type="RefSeq" id="WP_377283963.1">
    <property type="nucleotide sequence ID" value="NZ_JBHRSI010000009.1"/>
</dbReference>
<name>A0ABW4N315_9CAUL</name>
<accession>A0ABW4N315</accession>
<dbReference type="InterPro" id="IPR032809">
    <property type="entry name" value="Put_HupE_UreJ"/>
</dbReference>
<protein>
    <submittedName>
        <fullName evidence="3">HupE/UreJ family protein</fullName>
    </submittedName>
</protein>
<organism evidence="3 4">
    <name type="scientific">Phenylobacterium terrae</name>
    <dbReference type="NCBI Taxonomy" id="2665495"/>
    <lineage>
        <taxon>Bacteria</taxon>
        <taxon>Pseudomonadati</taxon>
        <taxon>Pseudomonadota</taxon>
        <taxon>Alphaproteobacteria</taxon>
        <taxon>Caulobacterales</taxon>
        <taxon>Caulobacteraceae</taxon>
        <taxon>Phenylobacterium</taxon>
    </lineage>
</organism>
<keyword evidence="1" id="KW-0472">Membrane</keyword>
<evidence type="ECO:0000313" key="4">
    <source>
        <dbReference type="Proteomes" id="UP001597237"/>
    </source>
</evidence>
<keyword evidence="1" id="KW-0812">Transmembrane</keyword>
<evidence type="ECO:0000313" key="3">
    <source>
        <dbReference type="EMBL" id="MFD1784354.1"/>
    </source>
</evidence>
<feature type="transmembrane region" description="Helical" evidence="1">
    <location>
        <begin position="202"/>
        <end position="225"/>
    </location>
</feature>
<keyword evidence="1" id="KW-1133">Transmembrane helix</keyword>
<gene>
    <name evidence="3" type="ORF">ACFSC0_13185</name>
</gene>
<keyword evidence="4" id="KW-1185">Reference proteome</keyword>
<proteinExistence type="predicted"/>
<dbReference type="EMBL" id="JBHUEY010000001">
    <property type="protein sequence ID" value="MFD1784354.1"/>
    <property type="molecule type" value="Genomic_DNA"/>
</dbReference>